<dbReference type="SUPFAM" id="SSF103657">
    <property type="entry name" value="BAR/IMD domain-like"/>
    <property type="match status" value="1"/>
</dbReference>
<evidence type="ECO:0000313" key="3">
    <source>
        <dbReference type="Proteomes" id="UP001149090"/>
    </source>
</evidence>
<accession>A0A9Q0LTE1</accession>
<name>A0A9Q0LTE1_ANAIG</name>
<feature type="domain" description="Sorting nexin protein WASP-binding" evidence="1">
    <location>
        <begin position="25"/>
        <end position="174"/>
    </location>
</feature>
<organism evidence="2 3">
    <name type="scientific">Anaeramoeba ignava</name>
    <name type="common">Anaerobic marine amoeba</name>
    <dbReference type="NCBI Taxonomy" id="1746090"/>
    <lineage>
        <taxon>Eukaryota</taxon>
        <taxon>Metamonada</taxon>
        <taxon>Anaeramoebidae</taxon>
        <taxon>Anaeramoeba</taxon>
    </lineage>
</organism>
<dbReference type="EMBL" id="JAPDFW010000054">
    <property type="protein sequence ID" value="KAJ5078199.1"/>
    <property type="molecule type" value="Genomic_DNA"/>
</dbReference>
<dbReference type="Pfam" id="PF10456">
    <property type="entry name" value="BAR_3_WASP_bdg"/>
    <property type="match status" value="1"/>
</dbReference>
<dbReference type="InterPro" id="IPR027267">
    <property type="entry name" value="AH/BAR_dom_sf"/>
</dbReference>
<comment type="caution">
    <text evidence="2">The sequence shown here is derived from an EMBL/GenBank/DDBJ whole genome shotgun (WGS) entry which is preliminary data.</text>
</comment>
<dbReference type="OrthoDB" id="5227681at2759"/>
<proteinExistence type="predicted"/>
<dbReference type="Proteomes" id="UP001149090">
    <property type="component" value="Unassembled WGS sequence"/>
</dbReference>
<dbReference type="AlphaFoldDB" id="A0A9Q0LTE1"/>
<reference evidence="2" key="1">
    <citation type="submission" date="2022-10" db="EMBL/GenBank/DDBJ databases">
        <title>Novel sulphate-reducing endosymbionts in the free-living metamonad Anaeramoeba.</title>
        <authorList>
            <person name="Jerlstrom-Hultqvist J."/>
            <person name="Cepicka I."/>
            <person name="Gallot-Lavallee L."/>
            <person name="Salas-Leiva D."/>
            <person name="Curtis B.A."/>
            <person name="Zahonova K."/>
            <person name="Pipaliya S."/>
            <person name="Dacks J."/>
            <person name="Roger A.J."/>
        </authorList>
    </citation>
    <scope>NUCLEOTIDE SEQUENCE</scope>
    <source>
        <strain evidence="2">BMAN</strain>
    </source>
</reference>
<sequence>MRLSILWQDLSRTSFDWRSKIPENAQECSKQMQAVFEALGSTWQTIAKTYVNQGRFELNRISIPFHEYEQMVDNLNLPFKTREKAQLDYHQIENSLIKMQKGDGYSGKDNQKFQNFTQKAKFAKKASDTMTNIGLAEANFFRVNRYNDFKSMMLEYVDSQISFYENIANSFRKIRPLIEQINVQQDLDK</sequence>
<protein>
    <recommendedName>
        <fullName evidence="1">Sorting nexin protein WASP-binding domain-containing protein</fullName>
    </recommendedName>
</protein>
<evidence type="ECO:0000259" key="1">
    <source>
        <dbReference type="Pfam" id="PF10456"/>
    </source>
</evidence>
<gene>
    <name evidence="2" type="ORF">M0811_04987</name>
</gene>
<keyword evidence="3" id="KW-1185">Reference proteome</keyword>
<dbReference type="Gene3D" id="1.20.1270.60">
    <property type="entry name" value="Arfaptin homology (AH) domain/BAR domain"/>
    <property type="match status" value="1"/>
</dbReference>
<dbReference type="InterPro" id="IPR019497">
    <property type="entry name" value="Sorting_nexin_WASP-bd-dom"/>
</dbReference>
<evidence type="ECO:0000313" key="2">
    <source>
        <dbReference type="EMBL" id="KAJ5078199.1"/>
    </source>
</evidence>